<dbReference type="KEGG" id="aser:Asera_27910"/>
<dbReference type="EMBL" id="AP023354">
    <property type="protein sequence ID" value="BCJ28683.1"/>
    <property type="molecule type" value="Genomic_DNA"/>
</dbReference>
<reference evidence="1" key="1">
    <citation type="submission" date="2020-08" db="EMBL/GenBank/DDBJ databases">
        <title>Whole genome shotgun sequence of Actinocatenispora sera NBRC 101916.</title>
        <authorList>
            <person name="Komaki H."/>
            <person name="Tamura T."/>
        </authorList>
    </citation>
    <scope>NUCLEOTIDE SEQUENCE</scope>
    <source>
        <strain evidence="1">NBRC 101916</strain>
    </source>
</reference>
<keyword evidence="2" id="KW-1185">Reference proteome</keyword>
<name>A0A810KZS2_9ACTN</name>
<sequence>MKLPRRIDLEERSRGVRVCIVCTGRVPQYVVDRLRFAVFGALAQAQVPPADLVTVVVEDHARRLGQPRR</sequence>
<organism evidence="1 2">
    <name type="scientific">Actinocatenispora sera</name>
    <dbReference type="NCBI Taxonomy" id="390989"/>
    <lineage>
        <taxon>Bacteria</taxon>
        <taxon>Bacillati</taxon>
        <taxon>Actinomycetota</taxon>
        <taxon>Actinomycetes</taxon>
        <taxon>Micromonosporales</taxon>
        <taxon>Micromonosporaceae</taxon>
        <taxon>Actinocatenispora</taxon>
    </lineage>
</organism>
<evidence type="ECO:0000313" key="1">
    <source>
        <dbReference type="EMBL" id="BCJ28683.1"/>
    </source>
</evidence>
<evidence type="ECO:0000313" key="2">
    <source>
        <dbReference type="Proteomes" id="UP000680750"/>
    </source>
</evidence>
<dbReference type="Proteomes" id="UP000680750">
    <property type="component" value="Chromosome"/>
</dbReference>
<gene>
    <name evidence="1" type="ORF">Asera_27910</name>
</gene>
<dbReference type="AlphaFoldDB" id="A0A810KZS2"/>
<proteinExistence type="predicted"/>
<accession>A0A810KZS2</accession>
<protein>
    <submittedName>
        <fullName evidence="1">Uncharacterized protein</fullName>
    </submittedName>
</protein>